<dbReference type="AlphaFoldDB" id="A0A419RWW1"/>
<feature type="compositionally biased region" description="Acidic residues" evidence="1">
    <location>
        <begin position="67"/>
        <end position="79"/>
    </location>
</feature>
<keyword evidence="4" id="KW-1185">Reference proteome</keyword>
<accession>A0A419RWW1</accession>
<evidence type="ECO:0000313" key="4">
    <source>
        <dbReference type="Proteomes" id="UP000285232"/>
    </source>
</evidence>
<feature type="chain" id="PRO_5019274997" description="Argininosuccinate lyase" evidence="2">
    <location>
        <begin position="25"/>
        <end position="79"/>
    </location>
</feature>
<feature type="region of interest" description="Disordered" evidence="1">
    <location>
        <begin position="36"/>
        <end position="79"/>
    </location>
</feature>
<organism evidence="3 4">
    <name type="scientific">Aurantiacibacter aquimixticola</name>
    <dbReference type="NCBI Taxonomy" id="1958945"/>
    <lineage>
        <taxon>Bacteria</taxon>
        <taxon>Pseudomonadati</taxon>
        <taxon>Pseudomonadota</taxon>
        <taxon>Alphaproteobacteria</taxon>
        <taxon>Sphingomonadales</taxon>
        <taxon>Erythrobacteraceae</taxon>
        <taxon>Aurantiacibacter</taxon>
    </lineage>
</organism>
<evidence type="ECO:0000256" key="2">
    <source>
        <dbReference type="SAM" id="SignalP"/>
    </source>
</evidence>
<gene>
    <name evidence="3" type="ORF">D6201_08275</name>
</gene>
<dbReference type="Proteomes" id="UP000285232">
    <property type="component" value="Unassembled WGS sequence"/>
</dbReference>
<evidence type="ECO:0008006" key="5">
    <source>
        <dbReference type="Google" id="ProtNLM"/>
    </source>
</evidence>
<name>A0A419RWW1_9SPHN</name>
<sequence>MKATKLIAPAVLALALAACSGAQEDTDYEAGVEAAGEDTELQVREQDPDAVPVDLPETEMTTVPEGEMAEDAGGDMAAE</sequence>
<dbReference type="OrthoDB" id="7429196at2"/>
<dbReference type="RefSeq" id="WP_120048358.1">
    <property type="nucleotide sequence ID" value="NZ_RAHX01000001.1"/>
</dbReference>
<feature type="signal peptide" evidence="2">
    <location>
        <begin position="1"/>
        <end position="24"/>
    </location>
</feature>
<proteinExistence type="predicted"/>
<evidence type="ECO:0000256" key="1">
    <source>
        <dbReference type="SAM" id="MobiDB-lite"/>
    </source>
</evidence>
<keyword evidence="2" id="KW-0732">Signal</keyword>
<comment type="caution">
    <text evidence="3">The sequence shown here is derived from an EMBL/GenBank/DDBJ whole genome shotgun (WGS) entry which is preliminary data.</text>
</comment>
<evidence type="ECO:0000313" key="3">
    <source>
        <dbReference type="EMBL" id="RJY10290.1"/>
    </source>
</evidence>
<dbReference type="PROSITE" id="PS51257">
    <property type="entry name" value="PROKAR_LIPOPROTEIN"/>
    <property type="match status" value="1"/>
</dbReference>
<protein>
    <recommendedName>
        <fullName evidence="5">Argininosuccinate lyase</fullName>
    </recommendedName>
</protein>
<dbReference type="EMBL" id="RAHX01000001">
    <property type="protein sequence ID" value="RJY10290.1"/>
    <property type="molecule type" value="Genomic_DNA"/>
</dbReference>
<reference evidence="3 4" key="1">
    <citation type="journal article" date="2017" name="Int. J. Syst. Evol. Microbiol.">
        <title>Erythrobacter aquimixticola sp. nov., isolated from the junction between the ocean and a freshwater spring.</title>
        <authorList>
            <person name="Park S."/>
            <person name="Jung Y.T."/>
            <person name="Choi S.J."/>
            <person name="Yoon J.H."/>
        </authorList>
    </citation>
    <scope>NUCLEOTIDE SEQUENCE [LARGE SCALE GENOMIC DNA]</scope>
    <source>
        <strain evidence="3 4">JSSK-14</strain>
    </source>
</reference>